<evidence type="ECO:0000256" key="1">
    <source>
        <dbReference type="SAM" id="Phobius"/>
    </source>
</evidence>
<sequence>MVERRVKYYLGVALAIVGVSVGLYQKADACSPAMECFNEDFLPRYQAPANFEGGYWVPTLEQGAPSIKTLQERFRLTRLDGEKEVDIPVVLEKVEADEGSPSYHNIYFWKPLEALEPGATYRVRGANFCEDPPEPVMEHVFKATEPAPFPEKLGRLRVDQRPDEPLEVDTTSGSCSWEIAADQALVALLPSEEVLPWWELLIFTTYVDGERWEYSRSLAGFGGPVGEGLSGRGRALIYAGCEEDNQGGGLSEGTHTVQMKAHLPGSEVEIWSDSLEVDLSCDDVWPVYRESEEEISIYWKNFVAYLLIVFALGACFPGSVVLGWMYFRKRRRERV</sequence>
<keyword evidence="1" id="KW-0812">Transmembrane</keyword>
<comment type="caution">
    <text evidence="2">The sequence shown here is derived from an EMBL/GenBank/DDBJ whole genome shotgun (WGS) entry which is preliminary data.</text>
</comment>
<evidence type="ECO:0000313" key="2">
    <source>
        <dbReference type="EMBL" id="TXD32563.1"/>
    </source>
</evidence>
<evidence type="ECO:0000313" key="3">
    <source>
        <dbReference type="Proteomes" id="UP000321046"/>
    </source>
</evidence>
<dbReference type="AlphaFoldDB" id="A0A5C6WX69"/>
<protein>
    <submittedName>
        <fullName evidence="2">Uncharacterized protein</fullName>
    </submittedName>
</protein>
<dbReference type="Proteomes" id="UP000321046">
    <property type="component" value="Unassembled WGS sequence"/>
</dbReference>
<feature type="transmembrane region" description="Helical" evidence="1">
    <location>
        <begin position="302"/>
        <end position="327"/>
    </location>
</feature>
<dbReference type="EMBL" id="VOSL01000124">
    <property type="protein sequence ID" value="TXD32563.1"/>
    <property type="molecule type" value="Genomic_DNA"/>
</dbReference>
<proteinExistence type="predicted"/>
<dbReference type="OrthoDB" id="5485870at2"/>
<dbReference type="RefSeq" id="WP_146976244.1">
    <property type="nucleotide sequence ID" value="NZ_VOSL01000124.1"/>
</dbReference>
<accession>A0A5C6WX69</accession>
<organism evidence="2 3">
    <name type="scientific">Lujinxingia vulgaris</name>
    <dbReference type="NCBI Taxonomy" id="2600176"/>
    <lineage>
        <taxon>Bacteria</taxon>
        <taxon>Deltaproteobacteria</taxon>
        <taxon>Bradymonadales</taxon>
        <taxon>Lujinxingiaceae</taxon>
        <taxon>Lujinxingia</taxon>
    </lineage>
</organism>
<keyword evidence="1" id="KW-1133">Transmembrane helix</keyword>
<reference evidence="2 3" key="1">
    <citation type="submission" date="2019-08" db="EMBL/GenBank/DDBJ databases">
        <title>Bradymonadales sp. TMQ2.</title>
        <authorList>
            <person name="Liang Q."/>
        </authorList>
    </citation>
    <scope>NUCLEOTIDE SEQUENCE [LARGE SCALE GENOMIC DNA]</scope>
    <source>
        <strain evidence="2 3">TMQ2</strain>
    </source>
</reference>
<feature type="transmembrane region" description="Helical" evidence="1">
    <location>
        <begin position="7"/>
        <end position="24"/>
    </location>
</feature>
<name>A0A5C6WX69_9DELT</name>
<gene>
    <name evidence="2" type="ORF">FRC96_17135</name>
</gene>
<keyword evidence="1" id="KW-0472">Membrane</keyword>